<evidence type="ECO:0000313" key="4">
    <source>
        <dbReference type="Proteomes" id="UP000321927"/>
    </source>
</evidence>
<keyword evidence="3" id="KW-0378">Hydrolase</keyword>
<dbReference type="InterPro" id="IPR012338">
    <property type="entry name" value="Beta-lactam/transpept-like"/>
</dbReference>
<dbReference type="InterPro" id="IPR001466">
    <property type="entry name" value="Beta-lactam-related"/>
</dbReference>
<dbReference type="PROSITE" id="PS50005">
    <property type="entry name" value="TPR"/>
    <property type="match status" value="1"/>
</dbReference>
<organism evidence="3 4">
    <name type="scientific">Algoriphagus ratkowskyi</name>
    <dbReference type="NCBI Taxonomy" id="57028"/>
    <lineage>
        <taxon>Bacteria</taxon>
        <taxon>Pseudomonadati</taxon>
        <taxon>Bacteroidota</taxon>
        <taxon>Cytophagia</taxon>
        <taxon>Cytophagales</taxon>
        <taxon>Cyclobacteriaceae</taxon>
        <taxon>Algoriphagus</taxon>
    </lineage>
</organism>
<dbReference type="InterPro" id="IPR011990">
    <property type="entry name" value="TPR-like_helical_dom_sf"/>
</dbReference>
<comment type="caution">
    <text evidence="3">The sequence shown here is derived from an EMBL/GenBank/DDBJ whole genome shotgun (WGS) entry which is preliminary data.</text>
</comment>
<evidence type="ECO:0000313" key="3">
    <source>
        <dbReference type="EMBL" id="TXD78968.1"/>
    </source>
</evidence>
<dbReference type="PANTHER" id="PTHR46825:SF9">
    <property type="entry name" value="BETA-LACTAMASE-RELATED DOMAIN-CONTAINING PROTEIN"/>
    <property type="match status" value="1"/>
</dbReference>
<dbReference type="Pfam" id="PF00144">
    <property type="entry name" value="Beta-lactamase"/>
    <property type="match status" value="1"/>
</dbReference>
<dbReference type="Gene3D" id="3.40.710.10">
    <property type="entry name" value="DD-peptidase/beta-lactamase superfamily"/>
    <property type="match status" value="1"/>
</dbReference>
<dbReference type="PANTHER" id="PTHR46825">
    <property type="entry name" value="D-ALANYL-D-ALANINE-CARBOXYPEPTIDASE/ENDOPEPTIDASE AMPH"/>
    <property type="match status" value="1"/>
</dbReference>
<accession>A0ABY3HUG2</accession>
<sequence>MLPRNLSFSTGLQTKSPFQELVKSSLMKTISMKYVICSLLVALVFFTSCSENLIAQEEKRTVQAQHLDSLFNFSHSNGMFNGAVMVAKNDTLIYKKAFGYANKETKVEISTESIFYIASVSKQVTAMGIMMLQEQGKLSFDDKIKVFFPNYPAYLQDITIRQLLNHTSGLTDTEYYKLTNPSNEDVLEILMKQDSLELENGKTFRYSNSGYVMLALIIQQLAEKPIDQFFDEEIFKPLEMENTTATKSLVEASSQLVIGYNQIGTISRYGSSVIGPGGIYSTVDDLEKWNRALNSNELVSSQTLSEAFKNGELSDGPISITMNGETYGYGFGWMPYQKNGRNYVQHDGTVEGYRSLIKKNLTDGYDYTFLTNHGNSLAMDELTKAIDSILEKSEYIQPKIPIANLIVKELEAEEVTIAIRKIKRAISKNPEAYKIDESSINGLAYTYLRDDQKNIAVEVFKLNSEVFPNSFNAFDSLAEVYFSIGQFGLSKANYGKSLVLNPDNTNARDMIDRIEKATPEIN</sequence>
<feature type="repeat" description="TPR" evidence="1">
    <location>
        <begin position="471"/>
        <end position="504"/>
    </location>
</feature>
<dbReference type="GO" id="GO:0016787">
    <property type="term" value="F:hydrolase activity"/>
    <property type="evidence" value="ECO:0007669"/>
    <property type="project" value="UniProtKB-KW"/>
</dbReference>
<proteinExistence type="predicted"/>
<gene>
    <name evidence="3" type="ORF">ESW18_05475</name>
</gene>
<evidence type="ECO:0000256" key="1">
    <source>
        <dbReference type="PROSITE-ProRule" id="PRU00339"/>
    </source>
</evidence>
<keyword evidence="4" id="KW-1185">Reference proteome</keyword>
<protein>
    <submittedName>
        <fullName evidence="3">Serine hydrolase</fullName>
    </submittedName>
</protein>
<dbReference type="Proteomes" id="UP000321927">
    <property type="component" value="Unassembled WGS sequence"/>
</dbReference>
<name>A0ABY3HUG2_9BACT</name>
<reference evidence="3 4" key="1">
    <citation type="submission" date="2019-08" db="EMBL/GenBank/DDBJ databases">
        <title>Genome of Algoriphagus ratkowskyi IC026.</title>
        <authorList>
            <person name="Bowman J.P."/>
        </authorList>
    </citation>
    <scope>NUCLEOTIDE SEQUENCE [LARGE SCALE GENOMIC DNA]</scope>
    <source>
        <strain evidence="3 4">IC026</strain>
    </source>
</reference>
<dbReference type="InterPro" id="IPR019734">
    <property type="entry name" value="TPR_rpt"/>
</dbReference>
<dbReference type="SUPFAM" id="SSF56601">
    <property type="entry name" value="beta-lactamase/transpeptidase-like"/>
    <property type="match status" value="1"/>
</dbReference>
<dbReference type="EMBL" id="VORV01000003">
    <property type="protein sequence ID" value="TXD78968.1"/>
    <property type="molecule type" value="Genomic_DNA"/>
</dbReference>
<dbReference type="InterPro" id="IPR050491">
    <property type="entry name" value="AmpC-like"/>
</dbReference>
<evidence type="ECO:0000259" key="2">
    <source>
        <dbReference type="Pfam" id="PF00144"/>
    </source>
</evidence>
<dbReference type="Gene3D" id="1.25.40.10">
    <property type="entry name" value="Tetratricopeptide repeat domain"/>
    <property type="match status" value="1"/>
</dbReference>
<feature type="domain" description="Beta-lactamase-related" evidence="2">
    <location>
        <begin position="77"/>
        <end position="358"/>
    </location>
</feature>
<dbReference type="SUPFAM" id="SSF48452">
    <property type="entry name" value="TPR-like"/>
    <property type="match status" value="1"/>
</dbReference>
<keyword evidence="1" id="KW-0802">TPR repeat</keyword>